<dbReference type="GO" id="GO:0009890">
    <property type="term" value="P:negative regulation of biosynthetic process"/>
    <property type="evidence" value="ECO:0007669"/>
    <property type="project" value="InterPro"/>
</dbReference>
<sequence length="132" mass="14640">MVESVFIMSEQYYIAVKASLHSTDSSVFGLDPVEIAALLKRFPNSQSPIFNGILLKGSPIQVINALSELGYKVVCSSGESEIVWTLRRDILIPEFSRKSHRSESARVANTEVEKKPLRTSKSMLATPTIKLN</sequence>
<accession>A0A1B6D5A9</accession>
<proteinExistence type="predicted"/>
<evidence type="ECO:0000313" key="1">
    <source>
        <dbReference type="EMBL" id="JAS20889.1"/>
    </source>
</evidence>
<dbReference type="Gene3D" id="3.30.1410.10">
    <property type="entry name" value="GTP cyclohydrolase I feedback regulatory protein GFRP"/>
    <property type="match status" value="1"/>
</dbReference>
<protein>
    <recommendedName>
        <fullName evidence="2">GTP cyclohydrolase 1 feedback regulatory protein</fullName>
    </recommendedName>
</protein>
<evidence type="ECO:0008006" key="2">
    <source>
        <dbReference type="Google" id="ProtNLM"/>
    </source>
</evidence>
<organism evidence="1">
    <name type="scientific">Clastoptera arizonana</name>
    <name type="common">Arizona spittle bug</name>
    <dbReference type="NCBI Taxonomy" id="38151"/>
    <lineage>
        <taxon>Eukaryota</taxon>
        <taxon>Metazoa</taxon>
        <taxon>Ecdysozoa</taxon>
        <taxon>Arthropoda</taxon>
        <taxon>Hexapoda</taxon>
        <taxon>Insecta</taxon>
        <taxon>Pterygota</taxon>
        <taxon>Neoptera</taxon>
        <taxon>Paraneoptera</taxon>
        <taxon>Hemiptera</taxon>
        <taxon>Auchenorrhyncha</taxon>
        <taxon>Cercopoidea</taxon>
        <taxon>Clastopteridae</taxon>
        <taxon>Clastoptera</taxon>
    </lineage>
</organism>
<dbReference type="AlphaFoldDB" id="A0A1B6D5A9"/>
<reference evidence="1" key="1">
    <citation type="submission" date="2015-12" db="EMBL/GenBank/DDBJ databases">
        <title>De novo transcriptome assembly of four potential Pierce s Disease insect vectors from Arizona vineyards.</title>
        <authorList>
            <person name="Tassone E.E."/>
        </authorList>
    </citation>
    <scope>NUCLEOTIDE SEQUENCE</scope>
</reference>
<dbReference type="EMBL" id="GEDC01016409">
    <property type="protein sequence ID" value="JAS20889.1"/>
    <property type="molecule type" value="Transcribed_RNA"/>
</dbReference>
<dbReference type="InterPro" id="IPR036717">
    <property type="entry name" value="GFRP_sf"/>
</dbReference>
<gene>
    <name evidence="1" type="ORF">g.31618</name>
</gene>
<name>A0A1B6D5A9_9HEMI</name>